<sequence>MELVDLPNLVSFYSRPRTPRFPSLEMIEVKGCLKMEVIFASKPLSFERTHESAHDDIPIQQPLFFVDKDAFPSLKSVRIEGMDWLKRIWQYELRNNALSFCKLEAVEVEKCKKLMGVFPFGMHRSSLGNLTRLEIRECERVEEIFEIQRYSNSEEEHHIIISNLKDIWRNASQGTFAFPNRIKKVEASKCPKLKAIFPPSVAIGLSQLEELHISECGIEEIVGKQQVLETVPPGHHFEFLELQKMYLKSLPNLVSFNERPHTSRFPLLRILEVKNCLKVKVFASEFLSFLSFQSKHGSTLDATPIQQPLFLLDNVAFPKLEELKIVSCEMVVKIFEQVVGKKEGQGTVPPDDESGFPRLKEIELKRLPNLVSFSKHGVPKPKKIIIDDIDYGESKREPKSESIPESETISSSSRTVDIDSIIAKHQMSHHPSTALQEL</sequence>
<dbReference type="InterPro" id="IPR057135">
    <property type="entry name" value="At4g27190-like_LRR"/>
</dbReference>
<evidence type="ECO:0000256" key="2">
    <source>
        <dbReference type="SAM" id="MobiDB-lite"/>
    </source>
</evidence>
<name>A0A978VMH6_ZIZJJ</name>
<feature type="domain" description="Disease resistance protein At4g27190-like leucine-rich repeats" evidence="3">
    <location>
        <begin position="75"/>
        <end position="217"/>
    </location>
</feature>
<evidence type="ECO:0000256" key="1">
    <source>
        <dbReference type="ARBA" id="ARBA00022821"/>
    </source>
</evidence>
<feature type="region of interest" description="Disordered" evidence="2">
    <location>
        <begin position="389"/>
        <end position="415"/>
    </location>
</feature>
<dbReference type="Proteomes" id="UP000813462">
    <property type="component" value="Unassembled WGS sequence"/>
</dbReference>
<gene>
    <name evidence="4" type="ORF">FEM48_Zijuj03G0019800</name>
</gene>
<dbReference type="InterPro" id="IPR032675">
    <property type="entry name" value="LRR_dom_sf"/>
</dbReference>
<evidence type="ECO:0000313" key="4">
    <source>
        <dbReference type="EMBL" id="KAH7536751.1"/>
    </source>
</evidence>
<comment type="caution">
    <text evidence="4">The sequence shown here is derived from an EMBL/GenBank/DDBJ whole genome shotgun (WGS) entry which is preliminary data.</text>
</comment>
<feature type="compositionally biased region" description="Basic and acidic residues" evidence="2">
    <location>
        <begin position="392"/>
        <end position="402"/>
    </location>
</feature>
<keyword evidence="1" id="KW-0611">Plant defense</keyword>
<evidence type="ECO:0000313" key="5">
    <source>
        <dbReference type="Proteomes" id="UP000813462"/>
    </source>
</evidence>
<dbReference type="PANTHER" id="PTHR33463">
    <property type="entry name" value="NB-ARC DOMAIN-CONTAINING PROTEIN-RELATED"/>
    <property type="match status" value="1"/>
</dbReference>
<feature type="compositionally biased region" description="Low complexity" evidence="2">
    <location>
        <begin position="403"/>
        <end position="415"/>
    </location>
</feature>
<protein>
    <recommendedName>
        <fullName evidence="3">Disease resistance protein At4g27190-like leucine-rich repeats domain-containing protein</fullName>
    </recommendedName>
</protein>
<dbReference type="Gene3D" id="3.80.10.10">
    <property type="entry name" value="Ribonuclease Inhibitor"/>
    <property type="match status" value="1"/>
</dbReference>
<dbReference type="EMBL" id="JAEACU010000003">
    <property type="protein sequence ID" value="KAH7536751.1"/>
    <property type="molecule type" value="Genomic_DNA"/>
</dbReference>
<organism evidence="4 5">
    <name type="scientific">Ziziphus jujuba var. spinosa</name>
    <dbReference type="NCBI Taxonomy" id="714518"/>
    <lineage>
        <taxon>Eukaryota</taxon>
        <taxon>Viridiplantae</taxon>
        <taxon>Streptophyta</taxon>
        <taxon>Embryophyta</taxon>
        <taxon>Tracheophyta</taxon>
        <taxon>Spermatophyta</taxon>
        <taxon>Magnoliopsida</taxon>
        <taxon>eudicotyledons</taxon>
        <taxon>Gunneridae</taxon>
        <taxon>Pentapetalae</taxon>
        <taxon>rosids</taxon>
        <taxon>fabids</taxon>
        <taxon>Rosales</taxon>
        <taxon>Rhamnaceae</taxon>
        <taxon>Paliureae</taxon>
        <taxon>Ziziphus</taxon>
    </lineage>
</organism>
<dbReference type="PANTHER" id="PTHR33463:SF147">
    <property type="entry name" value="NB-ARC DOMAIN-CONTAINING PROTEIN"/>
    <property type="match status" value="1"/>
</dbReference>
<dbReference type="InterPro" id="IPR050905">
    <property type="entry name" value="Plant_NBS-LRR"/>
</dbReference>
<reference evidence="4" key="1">
    <citation type="journal article" date="2021" name="Front. Plant Sci.">
        <title>Chromosome-Scale Genome Assembly for Chinese Sour Jujube and Insights Into Its Genome Evolution and Domestication Signature.</title>
        <authorList>
            <person name="Shen L.-Y."/>
            <person name="Luo H."/>
            <person name="Wang X.-L."/>
            <person name="Wang X.-M."/>
            <person name="Qiu X.-J."/>
            <person name="Liu H."/>
            <person name="Zhou S.-S."/>
            <person name="Jia K.-H."/>
            <person name="Nie S."/>
            <person name="Bao Y.-T."/>
            <person name="Zhang R.-G."/>
            <person name="Yun Q.-Z."/>
            <person name="Chai Y.-H."/>
            <person name="Lu J.-Y."/>
            <person name="Li Y."/>
            <person name="Zhao S.-W."/>
            <person name="Mao J.-F."/>
            <person name="Jia S.-G."/>
            <person name="Mao Y.-M."/>
        </authorList>
    </citation>
    <scope>NUCLEOTIDE SEQUENCE</scope>
    <source>
        <strain evidence="4">AT0</strain>
        <tissue evidence="4">Leaf</tissue>
    </source>
</reference>
<dbReference type="Pfam" id="PF23247">
    <property type="entry name" value="LRR_RPS2"/>
    <property type="match status" value="1"/>
</dbReference>
<proteinExistence type="predicted"/>
<dbReference type="SUPFAM" id="SSF52047">
    <property type="entry name" value="RNI-like"/>
    <property type="match status" value="1"/>
</dbReference>
<dbReference type="AlphaFoldDB" id="A0A978VMH6"/>
<accession>A0A978VMH6</accession>
<evidence type="ECO:0000259" key="3">
    <source>
        <dbReference type="Pfam" id="PF23247"/>
    </source>
</evidence>